<keyword evidence="1" id="KW-0812">Transmembrane</keyword>
<keyword evidence="1" id="KW-1133">Transmembrane helix</keyword>
<dbReference type="EMBL" id="JAKOGI010000069">
    <property type="protein sequence ID" value="KAJ8445866.1"/>
    <property type="molecule type" value="Genomic_DNA"/>
</dbReference>
<accession>A0A9Q1KN99</accession>
<name>A0A9Q1KN99_9CARY</name>
<dbReference type="AlphaFoldDB" id="A0A9Q1KN99"/>
<comment type="caution">
    <text evidence="2">The sequence shown here is derived from an EMBL/GenBank/DDBJ whole genome shotgun (WGS) entry which is preliminary data.</text>
</comment>
<evidence type="ECO:0000313" key="2">
    <source>
        <dbReference type="EMBL" id="KAJ8445866.1"/>
    </source>
</evidence>
<gene>
    <name evidence="2" type="ORF">Cgig2_000178</name>
</gene>
<organism evidence="2 3">
    <name type="scientific">Carnegiea gigantea</name>
    <dbReference type="NCBI Taxonomy" id="171969"/>
    <lineage>
        <taxon>Eukaryota</taxon>
        <taxon>Viridiplantae</taxon>
        <taxon>Streptophyta</taxon>
        <taxon>Embryophyta</taxon>
        <taxon>Tracheophyta</taxon>
        <taxon>Spermatophyta</taxon>
        <taxon>Magnoliopsida</taxon>
        <taxon>eudicotyledons</taxon>
        <taxon>Gunneridae</taxon>
        <taxon>Pentapetalae</taxon>
        <taxon>Caryophyllales</taxon>
        <taxon>Cactineae</taxon>
        <taxon>Cactaceae</taxon>
        <taxon>Cactoideae</taxon>
        <taxon>Echinocereeae</taxon>
        <taxon>Carnegiea</taxon>
    </lineage>
</organism>
<feature type="transmembrane region" description="Helical" evidence="1">
    <location>
        <begin position="59"/>
        <end position="78"/>
    </location>
</feature>
<keyword evidence="1" id="KW-0472">Membrane</keyword>
<evidence type="ECO:0000313" key="3">
    <source>
        <dbReference type="Proteomes" id="UP001153076"/>
    </source>
</evidence>
<keyword evidence="3" id="KW-1185">Reference proteome</keyword>
<protein>
    <submittedName>
        <fullName evidence="2">Uncharacterized protein</fullName>
    </submittedName>
</protein>
<proteinExistence type="predicted"/>
<reference evidence="2" key="1">
    <citation type="submission" date="2022-04" db="EMBL/GenBank/DDBJ databases">
        <title>Carnegiea gigantea Genome sequencing and assembly v2.</title>
        <authorList>
            <person name="Copetti D."/>
            <person name="Sanderson M.J."/>
            <person name="Burquez A."/>
            <person name="Wojciechowski M.F."/>
        </authorList>
    </citation>
    <scope>NUCLEOTIDE SEQUENCE</scope>
    <source>
        <strain evidence="2">SGP5-SGP5p</strain>
        <tissue evidence="2">Aerial part</tissue>
    </source>
</reference>
<evidence type="ECO:0000256" key="1">
    <source>
        <dbReference type="SAM" id="Phobius"/>
    </source>
</evidence>
<dbReference type="Proteomes" id="UP001153076">
    <property type="component" value="Unassembled WGS sequence"/>
</dbReference>
<sequence>MVNILTRNHNMGACWMNKNAGIIFAITIFLRNVHSGGRISSNRNSRGNVGSAEPYARVTTPTGTLVLALVILILPNLVSNVPAGMSAFILMFTDTILPSISNLFKNGEPLPGGVWRRSNIVSLPLNCRKVGYLRSQESRNKITLAVFGSSFAGSQGSCISGSYIFSRLEESMADISMGEHSSWQLHSSRLSCKPYCLRAGLSISIAV</sequence>